<sequence>MLGDALSYPRNSSDWIPTILIGGVLSVLFVFIIPIFIIQGYMVRVLRGAAKGETAAPSFTNWGELIVDGLKLVIINFVYSLIVLIPMITLSIVLGIGNSLSAGAPGPEPGVTVGAAPALGIVGFLGILVIGLFSIVVSYFIPAAQANFAIEGSLGAAFDISTIVSGAMTSEYFVAWLLVLVVGTILSFIGGLLFIVIVGFFILFYTQVVTYYLFGRGFADGLGKKRRDVAEPDY</sequence>
<dbReference type="RefSeq" id="WP_163486659.1">
    <property type="nucleotide sequence ID" value="NZ_CP048739.1"/>
</dbReference>
<name>A0A6C0UJK0_9EURY</name>
<dbReference type="GeneID" id="44079947"/>
<dbReference type="Proteomes" id="UP000465846">
    <property type="component" value="Chromosome"/>
</dbReference>
<proteinExistence type="predicted"/>
<dbReference type="EMBL" id="CP048739">
    <property type="protein sequence ID" value="QIB74773.1"/>
    <property type="molecule type" value="Genomic_DNA"/>
</dbReference>
<protein>
    <submittedName>
        <fullName evidence="1">DUF4013 domain-containing protein</fullName>
    </submittedName>
</protein>
<gene>
    <name evidence="1" type="ORF">G3I44_11060</name>
</gene>
<accession>A0A6C0UJK0</accession>
<evidence type="ECO:0000313" key="2">
    <source>
        <dbReference type="Proteomes" id="UP000465846"/>
    </source>
</evidence>
<organism evidence="1 2">
    <name type="scientific">Halogeometricum borinquense</name>
    <dbReference type="NCBI Taxonomy" id="60847"/>
    <lineage>
        <taxon>Archaea</taxon>
        <taxon>Methanobacteriati</taxon>
        <taxon>Methanobacteriota</taxon>
        <taxon>Stenosarchaea group</taxon>
        <taxon>Halobacteria</taxon>
        <taxon>Halobacteriales</taxon>
        <taxon>Haloferacaceae</taxon>
        <taxon>Halogeometricum</taxon>
    </lineage>
</organism>
<reference evidence="1 2" key="1">
    <citation type="submission" date="2020-02" db="EMBL/GenBank/DDBJ databases">
        <title>Whole genome sequence of Halogeometricum borinquense strain wsp4.</title>
        <authorList>
            <person name="Verma D.K."/>
            <person name="Gopal K."/>
            <person name="Prasad E.S."/>
        </authorList>
    </citation>
    <scope>NUCLEOTIDE SEQUENCE [LARGE SCALE GENOMIC DNA]</scope>
    <source>
        <strain evidence="2">wsp4</strain>
    </source>
</reference>
<dbReference type="InterPro" id="IPR025098">
    <property type="entry name" value="DUF4013"/>
</dbReference>
<dbReference type="AlphaFoldDB" id="A0A6C0UJK0"/>
<evidence type="ECO:0000313" key="1">
    <source>
        <dbReference type="EMBL" id="QIB74773.1"/>
    </source>
</evidence>
<dbReference type="Pfam" id="PF13197">
    <property type="entry name" value="DUF4013"/>
    <property type="match status" value="1"/>
</dbReference>